<dbReference type="Proteomes" id="UP000623467">
    <property type="component" value="Unassembled WGS sequence"/>
</dbReference>
<evidence type="ECO:0000313" key="2">
    <source>
        <dbReference type="EMBL" id="KAF7375323.1"/>
    </source>
</evidence>
<keyword evidence="3" id="KW-1185">Reference proteome</keyword>
<protein>
    <submittedName>
        <fullName evidence="2">Uncharacterized protein</fullName>
    </submittedName>
</protein>
<reference evidence="2" key="1">
    <citation type="submission" date="2020-05" db="EMBL/GenBank/DDBJ databases">
        <title>Mycena genomes resolve the evolution of fungal bioluminescence.</title>
        <authorList>
            <person name="Tsai I.J."/>
        </authorList>
    </citation>
    <scope>NUCLEOTIDE SEQUENCE</scope>
    <source>
        <strain evidence="2">160909Yilan</strain>
    </source>
</reference>
<feature type="region of interest" description="Disordered" evidence="1">
    <location>
        <begin position="39"/>
        <end position="91"/>
    </location>
</feature>
<comment type="caution">
    <text evidence="2">The sequence shown here is derived from an EMBL/GenBank/DDBJ whole genome shotgun (WGS) entry which is preliminary data.</text>
</comment>
<dbReference type="OrthoDB" id="515401at2759"/>
<feature type="compositionally biased region" description="Basic residues" evidence="1">
    <location>
        <begin position="42"/>
        <end position="51"/>
    </location>
</feature>
<evidence type="ECO:0000256" key="1">
    <source>
        <dbReference type="SAM" id="MobiDB-lite"/>
    </source>
</evidence>
<dbReference type="EMBL" id="JACAZH010000002">
    <property type="protein sequence ID" value="KAF7375323.1"/>
    <property type="molecule type" value="Genomic_DNA"/>
</dbReference>
<organism evidence="2 3">
    <name type="scientific">Mycena sanguinolenta</name>
    <dbReference type="NCBI Taxonomy" id="230812"/>
    <lineage>
        <taxon>Eukaryota</taxon>
        <taxon>Fungi</taxon>
        <taxon>Dikarya</taxon>
        <taxon>Basidiomycota</taxon>
        <taxon>Agaricomycotina</taxon>
        <taxon>Agaricomycetes</taxon>
        <taxon>Agaricomycetidae</taxon>
        <taxon>Agaricales</taxon>
        <taxon>Marasmiineae</taxon>
        <taxon>Mycenaceae</taxon>
        <taxon>Mycena</taxon>
    </lineage>
</organism>
<name>A0A8H6ZAH6_9AGAR</name>
<sequence length="212" mass="22990">MPEEPETPSLPGLSAGMSIAAYLDDLYAKDEAEQAKLAEKYWKKKPKKRRRLDSGAGYPTRDTRRDADSPIQEQPAKRGPGGSTASTDVPETTPVLNAIATVSAEDSVIRCGNCSATTTSKKSWYNSRLELGQSSKRCGACYMYEKDHGKARPFLSEDLKCSKCGAVIRKKGRYYSKSKCRSLLCRACFKSGKVGHPATVGCSPSCAETAST</sequence>
<dbReference type="AlphaFoldDB" id="A0A8H6ZAH6"/>
<proteinExistence type="predicted"/>
<accession>A0A8H6ZAH6</accession>
<evidence type="ECO:0000313" key="3">
    <source>
        <dbReference type="Proteomes" id="UP000623467"/>
    </source>
</evidence>
<gene>
    <name evidence="2" type="ORF">MSAN_00419200</name>
</gene>